<proteinExistence type="predicted"/>
<gene>
    <name evidence="1" type="ORF">SAMN06265339_0670</name>
</gene>
<name>A0ABY1NHD8_9BACT</name>
<organism evidence="1 2">
    <name type="scientific">Desulfurobacterium pacificum</name>
    <dbReference type="NCBI Taxonomy" id="240166"/>
    <lineage>
        <taxon>Bacteria</taxon>
        <taxon>Pseudomonadati</taxon>
        <taxon>Aquificota</taxon>
        <taxon>Aquificia</taxon>
        <taxon>Desulfurobacteriales</taxon>
        <taxon>Desulfurobacteriaceae</taxon>
        <taxon>Desulfurobacterium</taxon>
    </lineage>
</organism>
<evidence type="ECO:0000313" key="1">
    <source>
        <dbReference type="EMBL" id="SMP08920.1"/>
    </source>
</evidence>
<protein>
    <submittedName>
        <fullName evidence="1">Uncharacterized protein</fullName>
    </submittedName>
</protein>
<keyword evidence="2" id="KW-1185">Reference proteome</keyword>
<comment type="caution">
    <text evidence="1">The sequence shown here is derived from an EMBL/GenBank/DDBJ whole genome shotgun (WGS) entry which is preliminary data.</text>
</comment>
<dbReference type="EMBL" id="FXUB01000001">
    <property type="protein sequence ID" value="SMP08920.1"/>
    <property type="molecule type" value="Genomic_DNA"/>
</dbReference>
<accession>A0ABY1NHD8</accession>
<evidence type="ECO:0000313" key="2">
    <source>
        <dbReference type="Proteomes" id="UP001157911"/>
    </source>
</evidence>
<reference evidence="1 2" key="1">
    <citation type="submission" date="2017-05" db="EMBL/GenBank/DDBJ databases">
        <authorList>
            <person name="Varghese N."/>
            <person name="Submissions S."/>
        </authorList>
    </citation>
    <scope>NUCLEOTIDE SEQUENCE [LARGE SCALE GENOMIC DNA]</scope>
    <source>
        <strain evidence="1 2">DSM 15522</strain>
    </source>
</reference>
<dbReference type="Proteomes" id="UP001157911">
    <property type="component" value="Unassembled WGS sequence"/>
</dbReference>
<sequence length="135" mass="15561">MNETKIGFEDFFDANRQQEASSLPTAPITSTIPRTDLLSMSTFGVFPDIIPDKETLKEIVEEVGKGELCTPLRPADPSNRFTRDMLWWRNLYEKDPAKLEEKITDDEWKNRRKALLYGALVATNDYNTLKFLVET</sequence>
<dbReference type="RefSeq" id="WP_283400161.1">
    <property type="nucleotide sequence ID" value="NZ_FXUB01000001.1"/>
</dbReference>